<dbReference type="InterPro" id="IPR001845">
    <property type="entry name" value="HTH_ArsR_DNA-bd_dom"/>
</dbReference>
<organism evidence="2 3">
    <name type="scientific">Marispirochaeta aestuarii</name>
    <dbReference type="NCBI Taxonomy" id="1963862"/>
    <lineage>
        <taxon>Bacteria</taxon>
        <taxon>Pseudomonadati</taxon>
        <taxon>Spirochaetota</taxon>
        <taxon>Spirochaetia</taxon>
        <taxon>Spirochaetales</taxon>
        <taxon>Spirochaetaceae</taxon>
        <taxon>Marispirochaeta</taxon>
    </lineage>
</organism>
<dbReference type="SUPFAM" id="SSF46785">
    <property type="entry name" value="Winged helix' DNA-binding domain"/>
    <property type="match status" value="1"/>
</dbReference>
<dbReference type="CDD" id="cd00090">
    <property type="entry name" value="HTH_ARSR"/>
    <property type="match status" value="1"/>
</dbReference>
<dbReference type="AlphaFoldDB" id="A0A1Y1RVU5"/>
<dbReference type="OrthoDB" id="9781958at2"/>
<evidence type="ECO:0000313" key="3">
    <source>
        <dbReference type="Proteomes" id="UP000192343"/>
    </source>
</evidence>
<name>A0A1Y1RVU5_9SPIO</name>
<dbReference type="PIRSF" id="PIRSF030050">
    <property type="entry name" value="UCP030050_HTH"/>
    <property type="match status" value="1"/>
</dbReference>
<dbReference type="Pfam" id="PF01022">
    <property type="entry name" value="HTH_5"/>
    <property type="match status" value="1"/>
</dbReference>
<reference evidence="2 3" key="1">
    <citation type="submission" date="2017-03" db="EMBL/GenBank/DDBJ databases">
        <title>Draft Genome sequence of Marispirochaeta sp. strain JC444.</title>
        <authorList>
            <person name="Shivani Y."/>
            <person name="Subhash Y."/>
            <person name="Sasikala C."/>
            <person name="Ramana C."/>
        </authorList>
    </citation>
    <scope>NUCLEOTIDE SEQUENCE [LARGE SCALE GENOMIC DNA]</scope>
    <source>
        <strain evidence="2 3">JC444</strain>
    </source>
</reference>
<evidence type="ECO:0000259" key="1">
    <source>
        <dbReference type="SMART" id="SM00418"/>
    </source>
</evidence>
<keyword evidence="3" id="KW-1185">Reference proteome</keyword>
<dbReference type="InterPro" id="IPR036388">
    <property type="entry name" value="WH-like_DNA-bd_sf"/>
</dbReference>
<dbReference type="InterPro" id="IPR036390">
    <property type="entry name" value="WH_DNA-bd_sf"/>
</dbReference>
<dbReference type="InterPro" id="IPR011991">
    <property type="entry name" value="ArsR-like_HTH"/>
</dbReference>
<dbReference type="GO" id="GO:0003700">
    <property type="term" value="F:DNA-binding transcription factor activity"/>
    <property type="evidence" value="ECO:0007669"/>
    <property type="project" value="InterPro"/>
</dbReference>
<feature type="domain" description="HTH arsR-type" evidence="1">
    <location>
        <begin position="18"/>
        <end position="97"/>
    </location>
</feature>
<dbReference type="SMART" id="SM00418">
    <property type="entry name" value="HTH_ARSR"/>
    <property type="match status" value="1"/>
</dbReference>
<proteinExistence type="predicted"/>
<comment type="caution">
    <text evidence="2">The sequence shown here is derived from an EMBL/GenBank/DDBJ whole genome shotgun (WGS) entry which is preliminary data.</text>
</comment>
<dbReference type="EMBL" id="MWQY01000015">
    <property type="protein sequence ID" value="ORC34173.1"/>
    <property type="molecule type" value="Genomic_DNA"/>
</dbReference>
<sequence>MNNRENRAIIIDPSEDFDKIKGLASKIRLKILEIIDQGAKNINELSAALEMPQSTIATNVMILEEAGLIKTEQIKGKKGTQKICHPIYSEIVIEFANLKREVEQDNVIEVEMPIGLYNRYEVSAPCGLCSTESIIGYLDVPNHFLNPERVKAGLIWFEKGYVEYKFPNNSLYKDTSLKTLELVTELSSEVPGTNKEWLSDISLWLNDVKVGTWTSPGDYGDKRGKLTPSWWKLEGSQYGLLKSWRVTNNGSFVDGLKISDVKIADLDLSAHHSITVKIGVEDDAKHVGGINIFGRGFGNYNQDIVLRLYFS</sequence>
<dbReference type="Proteomes" id="UP000192343">
    <property type="component" value="Unassembled WGS sequence"/>
</dbReference>
<dbReference type="InterPro" id="IPR016943">
    <property type="entry name" value="UCP030050_HTH"/>
</dbReference>
<evidence type="ECO:0000313" key="2">
    <source>
        <dbReference type="EMBL" id="ORC34173.1"/>
    </source>
</evidence>
<dbReference type="STRING" id="1963862.B4O97_13540"/>
<protein>
    <submittedName>
        <fullName evidence="2">ArsR family transcriptional regulator</fullName>
    </submittedName>
</protein>
<dbReference type="Gene3D" id="1.10.10.10">
    <property type="entry name" value="Winged helix-like DNA-binding domain superfamily/Winged helix DNA-binding domain"/>
    <property type="match status" value="1"/>
</dbReference>
<accession>A0A1Y1RVU5</accession>
<gene>
    <name evidence="2" type="ORF">B4O97_13540</name>
</gene>